<evidence type="ECO:0000313" key="1">
    <source>
        <dbReference type="EMBL" id="QOT75073.1"/>
    </source>
</evidence>
<evidence type="ECO:0000313" key="2">
    <source>
        <dbReference type="Proteomes" id="UP000397656"/>
    </source>
</evidence>
<dbReference type="Proteomes" id="UP000397656">
    <property type="component" value="Chromosome 1"/>
</dbReference>
<organism evidence="1 2">
    <name type="scientific">Cupriavidus basilensis</name>
    <dbReference type="NCBI Taxonomy" id="68895"/>
    <lineage>
        <taxon>Bacteria</taxon>
        <taxon>Pseudomonadati</taxon>
        <taxon>Pseudomonadota</taxon>
        <taxon>Betaproteobacteria</taxon>
        <taxon>Burkholderiales</taxon>
        <taxon>Burkholderiaceae</taxon>
        <taxon>Cupriavidus</taxon>
    </lineage>
</organism>
<dbReference type="RefSeq" id="WP_150983266.1">
    <property type="nucleotide sequence ID" value="NZ_CP062803.1"/>
</dbReference>
<dbReference type="EMBL" id="CP062803">
    <property type="protein sequence ID" value="QOT75073.1"/>
    <property type="molecule type" value="Genomic_DNA"/>
</dbReference>
<sequence length="98" mass="10998">MQTAVADTSIRAYRQAKKAGEMEPRQRQILAVMAPYPADYSLQELKKLTGLEVNVLSARVNELREELCKVERGPARACKVTGKTIRPHRLPHPQGALF</sequence>
<dbReference type="AlphaFoldDB" id="A0A643G4L0"/>
<evidence type="ECO:0008006" key="3">
    <source>
        <dbReference type="Google" id="ProtNLM"/>
    </source>
</evidence>
<proteinExistence type="predicted"/>
<accession>A0A643G4L0</accession>
<name>A0A643G4L0_9BURK</name>
<protein>
    <recommendedName>
        <fullName evidence="3">MarR family transcriptional regulator</fullName>
    </recommendedName>
</protein>
<gene>
    <name evidence="1" type="ORF">F7R26_012555</name>
</gene>
<reference evidence="1 2" key="1">
    <citation type="submission" date="2020-10" db="EMBL/GenBank/DDBJ databases">
        <title>Complete genome sequence of Cupriavidus basilensis CCUG 49340T.</title>
        <authorList>
            <person name="Salva-Serra F."/>
            <person name="Donoso R.A."/>
            <person name="Cho K.H."/>
            <person name="Yoo J.A."/>
            <person name="Lee K."/>
            <person name="Yoon S.-H."/>
            <person name="Perez-Pantoja D."/>
            <person name="Moore E.R.B."/>
        </authorList>
    </citation>
    <scope>NUCLEOTIDE SEQUENCE [LARGE SCALE GENOMIC DNA]</scope>
    <source>
        <strain evidence="2">CCUG 49340</strain>
    </source>
</reference>
<dbReference type="GeneID" id="98401740"/>